<gene>
    <name evidence="1" type="ORF">Q5H93_06495</name>
</gene>
<protein>
    <submittedName>
        <fullName evidence="1">Uncharacterized protein</fullName>
    </submittedName>
</protein>
<proteinExistence type="predicted"/>
<evidence type="ECO:0000313" key="1">
    <source>
        <dbReference type="EMBL" id="MDO7874375.1"/>
    </source>
</evidence>
<organism evidence="1 2">
    <name type="scientific">Hymenobacter aranciens</name>
    <dbReference type="NCBI Taxonomy" id="3063996"/>
    <lineage>
        <taxon>Bacteria</taxon>
        <taxon>Pseudomonadati</taxon>
        <taxon>Bacteroidota</taxon>
        <taxon>Cytophagia</taxon>
        <taxon>Cytophagales</taxon>
        <taxon>Hymenobacteraceae</taxon>
        <taxon>Hymenobacter</taxon>
    </lineage>
</organism>
<dbReference type="EMBL" id="JAUQSY010000003">
    <property type="protein sequence ID" value="MDO7874375.1"/>
    <property type="molecule type" value="Genomic_DNA"/>
</dbReference>
<keyword evidence="2" id="KW-1185">Reference proteome</keyword>
<accession>A0ABT9B996</accession>
<dbReference type="RefSeq" id="WP_305005688.1">
    <property type="nucleotide sequence ID" value="NZ_JAUQSY010000003.1"/>
</dbReference>
<comment type="caution">
    <text evidence="1">The sequence shown here is derived from an EMBL/GenBank/DDBJ whole genome shotgun (WGS) entry which is preliminary data.</text>
</comment>
<sequence length="300" mass="32827">MTSQAQGLAGPTAVTHSPYYHAYQPKAIPGATARIGVLPARLQHPAASRILSQTRAPELLDSLTRYLGRQPGLTPVALPADTKLNHLPDVYFGSPDQDPPSELPDYVRNLQNPNPGKGVVQLAGWNGQGKTRQALVALMAAQHLDYLLVPIVREANLYFSMKIKSAGPLSTGQATGTDYYLDEGSDHIVHFSRLEDLNSYATVLVLTGALLNARGELVLVGAEGLKDTGVGFQPKRLVTLTPYAFLASDYNELLRPTPAGMPATWQGPVNQWMQRLTGRRPYREDSPYRFLLVDQPNQQH</sequence>
<reference evidence="1" key="1">
    <citation type="submission" date="2023-07" db="EMBL/GenBank/DDBJ databases">
        <authorList>
            <person name="Kim M.K."/>
        </authorList>
    </citation>
    <scope>NUCLEOTIDE SEQUENCE</scope>
    <source>
        <strain evidence="1">ASUV-10-1</strain>
    </source>
</reference>
<dbReference type="Proteomes" id="UP001176429">
    <property type="component" value="Unassembled WGS sequence"/>
</dbReference>
<evidence type="ECO:0000313" key="2">
    <source>
        <dbReference type="Proteomes" id="UP001176429"/>
    </source>
</evidence>
<name>A0ABT9B996_9BACT</name>